<dbReference type="RefSeq" id="WP_272087946.1">
    <property type="nucleotide sequence ID" value="NZ_JAQNDL010000002.1"/>
</dbReference>
<gene>
    <name evidence="2" type="ORF">POL25_21195</name>
</gene>
<name>A0ABT5E1Y9_9BACT</name>
<feature type="region of interest" description="Disordered" evidence="1">
    <location>
        <begin position="230"/>
        <end position="263"/>
    </location>
</feature>
<reference evidence="2 3" key="1">
    <citation type="submission" date="2022-11" db="EMBL/GenBank/DDBJ databases">
        <title>Minimal conservation of predation-associated metabolite biosynthetic gene clusters underscores biosynthetic potential of Myxococcota including descriptions for ten novel species: Archangium lansinium sp. nov., Myxococcus landrumus sp. nov., Nannocystis bai.</title>
        <authorList>
            <person name="Ahearne A."/>
            <person name="Stevens C."/>
            <person name="Dowd S."/>
        </authorList>
    </citation>
    <scope>NUCLEOTIDE SEQUENCE [LARGE SCALE GENOMIC DNA]</scope>
    <source>
        <strain evidence="2 3">BB15-2</strain>
    </source>
</reference>
<comment type="caution">
    <text evidence="2">The sequence shown here is derived from an EMBL/GenBank/DDBJ whole genome shotgun (WGS) entry which is preliminary data.</text>
</comment>
<dbReference type="EMBL" id="JAQNDL010000002">
    <property type="protein sequence ID" value="MDC0719435.1"/>
    <property type="molecule type" value="Genomic_DNA"/>
</dbReference>
<organism evidence="2 3">
    <name type="scientific">Nannocystis bainbridge</name>
    <dbReference type="NCBI Taxonomy" id="2995303"/>
    <lineage>
        <taxon>Bacteria</taxon>
        <taxon>Pseudomonadati</taxon>
        <taxon>Myxococcota</taxon>
        <taxon>Polyangia</taxon>
        <taxon>Nannocystales</taxon>
        <taxon>Nannocystaceae</taxon>
        <taxon>Nannocystis</taxon>
    </lineage>
</organism>
<evidence type="ECO:0000313" key="3">
    <source>
        <dbReference type="Proteomes" id="UP001221686"/>
    </source>
</evidence>
<accession>A0ABT5E1Y9</accession>
<evidence type="ECO:0000313" key="2">
    <source>
        <dbReference type="EMBL" id="MDC0719435.1"/>
    </source>
</evidence>
<proteinExistence type="predicted"/>
<keyword evidence="3" id="KW-1185">Reference proteome</keyword>
<feature type="compositionally biased region" description="Acidic residues" evidence="1">
    <location>
        <begin position="233"/>
        <end position="257"/>
    </location>
</feature>
<protein>
    <submittedName>
        <fullName evidence="2">Uncharacterized protein</fullName>
    </submittedName>
</protein>
<sequence length="263" mass="28713">MSIAREYTRSLRRHLRCRAVWPPLLDVRPGDYGVFRGGVFVRIGHVTTDFGVPVVVEPGGRRADKFQYHSEGSLGFGGAAELAVGEAGAALDINLSRRSSFFVSVAELDVDRLQSPRQIALALRERDDWPFLRYFVVGELFKGRDLLFYGSEAGDAGVTLRGDPPELLRFQQFGRLGGSLQIAATGDCRLQYRGSPEVTAAIGLNLFRIKRLGVAPLAYALATPPAAPRLAGDDDELDLLDGGDDDDDDRFDDNGDDGDTRLA</sequence>
<evidence type="ECO:0000256" key="1">
    <source>
        <dbReference type="SAM" id="MobiDB-lite"/>
    </source>
</evidence>
<dbReference type="Proteomes" id="UP001221686">
    <property type="component" value="Unassembled WGS sequence"/>
</dbReference>